<dbReference type="AlphaFoldDB" id="A0A4Z2GAH3"/>
<keyword evidence="4" id="KW-1185">Reference proteome</keyword>
<evidence type="ECO:0000256" key="2">
    <source>
        <dbReference type="ARBA" id="ARBA00022803"/>
    </source>
</evidence>
<dbReference type="EMBL" id="SRLO01000650">
    <property type="protein sequence ID" value="TNN49562.1"/>
    <property type="molecule type" value="Genomic_DNA"/>
</dbReference>
<dbReference type="Proteomes" id="UP000314294">
    <property type="component" value="Unassembled WGS sequence"/>
</dbReference>
<comment type="caution">
    <text evidence="3">The sequence shown here is derived from an EMBL/GenBank/DDBJ whole genome shotgun (WGS) entry which is preliminary data.</text>
</comment>
<keyword evidence="2" id="KW-0802">TPR repeat</keyword>
<dbReference type="PANTHER" id="PTHR16263">
    <property type="entry name" value="TETRATRICOPEPTIDE REPEAT PROTEIN 38"/>
    <property type="match status" value="1"/>
</dbReference>
<keyword evidence="1" id="KW-0677">Repeat</keyword>
<evidence type="ECO:0000256" key="1">
    <source>
        <dbReference type="ARBA" id="ARBA00022737"/>
    </source>
</evidence>
<dbReference type="OrthoDB" id="1427555at2759"/>
<proteinExistence type="predicted"/>
<reference evidence="3 4" key="1">
    <citation type="submission" date="2019-03" db="EMBL/GenBank/DDBJ databases">
        <title>First draft genome of Liparis tanakae, snailfish: a comprehensive survey of snailfish specific genes.</title>
        <authorList>
            <person name="Kim W."/>
            <person name="Song I."/>
            <person name="Jeong J.-H."/>
            <person name="Kim D."/>
            <person name="Kim S."/>
            <person name="Ryu S."/>
            <person name="Song J.Y."/>
            <person name="Lee S.K."/>
        </authorList>
    </citation>
    <scope>NUCLEOTIDE SEQUENCE [LARGE SCALE GENOMIC DNA]</scope>
    <source>
        <tissue evidence="3">Muscle</tissue>
    </source>
</reference>
<name>A0A4Z2GAH3_9TELE</name>
<dbReference type="PANTHER" id="PTHR16263:SF4">
    <property type="entry name" value="TETRATRICOPEPTIDE REPEAT PROTEIN 38"/>
    <property type="match status" value="1"/>
</dbReference>
<evidence type="ECO:0000313" key="4">
    <source>
        <dbReference type="Proteomes" id="UP000314294"/>
    </source>
</evidence>
<evidence type="ECO:0000313" key="3">
    <source>
        <dbReference type="EMBL" id="TNN49562.1"/>
    </source>
</evidence>
<gene>
    <name evidence="3" type="primary">ttc38_1</name>
    <name evidence="3" type="ORF">EYF80_040237</name>
</gene>
<accession>A0A4Z2GAH3</accession>
<dbReference type="InterPro" id="IPR033891">
    <property type="entry name" value="TTC38"/>
</dbReference>
<organism evidence="3 4">
    <name type="scientific">Liparis tanakae</name>
    <name type="common">Tanaka's snailfish</name>
    <dbReference type="NCBI Taxonomy" id="230148"/>
    <lineage>
        <taxon>Eukaryota</taxon>
        <taxon>Metazoa</taxon>
        <taxon>Chordata</taxon>
        <taxon>Craniata</taxon>
        <taxon>Vertebrata</taxon>
        <taxon>Euteleostomi</taxon>
        <taxon>Actinopterygii</taxon>
        <taxon>Neopterygii</taxon>
        <taxon>Teleostei</taxon>
        <taxon>Neoteleostei</taxon>
        <taxon>Acanthomorphata</taxon>
        <taxon>Eupercaria</taxon>
        <taxon>Perciformes</taxon>
        <taxon>Cottioidei</taxon>
        <taxon>Cottales</taxon>
        <taxon>Liparidae</taxon>
        <taxon>Liparis</taxon>
    </lineage>
</organism>
<sequence>MTASSFRDCKAWIAEGLPLSTSSNEACKLYDAILTQYVKWRNDETVGGFEGCFSAIQAADPNFVMGHVITTGLELMSTASSPRLNESLASSVRRTVELATSQVLSPRERLHVQAMEHQSHG</sequence>
<protein>
    <submittedName>
        <fullName evidence="3">Tetratricopeptide repeat protein 38</fullName>
    </submittedName>
</protein>